<dbReference type="Gene3D" id="3.40.50.2300">
    <property type="match status" value="1"/>
</dbReference>
<sequence length="192" mass="20604">MTAAPGKVLFLCTGNICRSAFGQHQLARTLDQQVPGAYEVTSAGTHMNPRLRPPQQILDLADGTVLEALQAHAPTQLQPRLAQQADLILAATEEHLETVLQETPAALNRTFTILEFAALAELMAEQGTVVEGDLRSVARTAARMRSRVRSRPGSLDLADPYGGPDSGYPVMAEQLNPAVESIAKLLVRVSQG</sequence>
<dbReference type="STRING" id="574650.SAMN04487966_10856"/>
<gene>
    <name evidence="2" type="ORF">SAMN04487966_10856</name>
</gene>
<dbReference type="SMART" id="SM00226">
    <property type="entry name" value="LMWPc"/>
    <property type="match status" value="1"/>
</dbReference>
<evidence type="ECO:0000259" key="1">
    <source>
        <dbReference type="SMART" id="SM00226"/>
    </source>
</evidence>
<organism evidence="2 3">
    <name type="scientific">Micrococcus terreus</name>
    <dbReference type="NCBI Taxonomy" id="574650"/>
    <lineage>
        <taxon>Bacteria</taxon>
        <taxon>Bacillati</taxon>
        <taxon>Actinomycetota</taxon>
        <taxon>Actinomycetes</taxon>
        <taxon>Micrococcales</taxon>
        <taxon>Micrococcaceae</taxon>
        <taxon>Micrococcus</taxon>
    </lineage>
</organism>
<dbReference type="SUPFAM" id="SSF52788">
    <property type="entry name" value="Phosphotyrosine protein phosphatases I"/>
    <property type="match status" value="1"/>
</dbReference>
<protein>
    <submittedName>
        <fullName evidence="2">Protein-tyrosine phosphatase</fullName>
    </submittedName>
</protein>
<reference evidence="2 3" key="1">
    <citation type="submission" date="2016-10" db="EMBL/GenBank/DDBJ databases">
        <authorList>
            <person name="de Groot N.N."/>
        </authorList>
    </citation>
    <scope>NUCLEOTIDE SEQUENCE [LARGE SCALE GENOMIC DNA]</scope>
    <source>
        <strain evidence="2 3">CGMCC 1.7054</strain>
    </source>
</reference>
<dbReference type="PANTHER" id="PTHR11717">
    <property type="entry name" value="LOW MOLECULAR WEIGHT PROTEIN TYROSINE PHOSPHATASE"/>
    <property type="match status" value="1"/>
</dbReference>
<evidence type="ECO:0000313" key="2">
    <source>
        <dbReference type="EMBL" id="SFV23719.1"/>
    </source>
</evidence>
<dbReference type="AlphaFoldDB" id="A0A1I7MPB1"/>
<dbReference type="RefSeq" id="WP_091698008.1">
    <property type="nucleotide sequence ID" value="NZ_FPCG01000008.1"/>
</dbReference>
<dbReference type="InterPro" id="IPR023485">
    <property type="entry name" value="Ptyr_pPase"/>
</dbReference>
<evidence type="ECO:0000313" key="3">
    <source>
        <dbReference type="Proteomes" id="UP000198881"/>
    </source>
</evidence>
<proteinExistence type="predicted"/>
<feature type="domain" description="Phosphotyrosine protein phosphatase I" evidence="1">
    <location>
        <begin position="6"/>
        <end position="185"/>
    </location>
</feature>
<dbReference type="InterPro" id="IPR050438">
    <property type="entry name" value="LMW_PTPase"/>
</dbReference>
<keyword evidence="3" id="KW-1185">Reference proteome</keyword>
<name>A0A1I7MPB1_9MICC</name>
<dbReference type="PANTHER" id="PTHR11717:SF31">
    <property type="entry name" value="LOW MOLECULAR WEIGHT PROTEIN-TYROSINE-PHOSPHATASE ETP-RELATED"/>
    <property type="match status" value="1"/>
</dbReference>
<dbReference type="GO" id="GO:0004725">
    <property type="term" value="F:protein tyrosine phosphatase activity"/>
    <property type="evidence" value="ECO:0007669"/>
    <property type="project" value="TreeGrafter"/>
</dbReference>
<dbReference type="Proteomes" id="UP000198881">
    <property type="component" value="Unassembled WGS sequence"/>
</dbReference>
<dbReference type="Pfam" id="PF01451">
    <property type="entry name" value="LMWPc"/>
    <property type="match status" value="1"/>
</dbReference>
<accession>A0A1I7MPB1</accession>
<dbReference type="InterPro" id="IPR036196">
    <property type="entry name" value="Ptyr_pPase_sf"/>
</dbReference>
<dbReference type="OrthoDB" id="9784339at2"/>
<dbReference type="EMBL" id="FPCG01000008">
    <property type="protein sequence ID" value="SFV23719.1"/>
    <property type="molecule type" value="Genomic_DNA"/>
</dbReference>